<dbReference type="AlphaFoldDB" id="A0A5C6UCQ0"/>
<dbReference type="EMBL" id="VOQR01000001">
    <property type="protein sequence ID" value="TXC70492.1"/>
    <property type="molecule type" value="Genomic_DNA"/>
</dbReference>
<evidence type="ECO:0008006" key="4">
    <source>
        <dbReference type="Google" id="ProtNLM"/>
    </source>
</evidence>
<sequence>MKTVSKLALAAVFATGVSGMALVAPAVAKDKKEEAKPGLKLSPEVIKAGQVAQTAIAAKDFATAEPAVAQIEAAVKTDDDKYIAAAMRYDIEQQKLAVAQAANPNAPVNETVLAKPLDALIASPSTPAADRGRYAYRRGALAFNGKQYPQALQYFNKAKELGFNDPNLSLQIVKAKMESGDVAGATADLDATIAAQSAGGQKADEQLYRYAIAKSYQAKLKPQTLTWLKKWVTAYPTSKNWRDTIVLVGIQNNPLVPMDETQKIDMFRLMRATKSLADQTDYLQYADSVNRRGLPSEAQAVVKEGLATGKIPASNAMAKSLVADTTTAIRNDGPVAALEKRSEAAPNGKLAASTGDVYLGQDNYAKAVTMYRLALSKGGVVADDVNLHLGIALAKSGDKAGAAAAFGAITSSPRAETAGLWTTWMAAPAV</sequence>
<name>A0A5C6UCQ0_9SPHN</name>
<dbReference type="RefSeq" id="WP_147080741.1">
    <property type="nucleotide sequence ID" value="NZ_VOQR01000001.1"/>
</dbReference>
<evidence type="ECO:0000313" key="2">
    <source>
        <dbReference type="EMBL" id="TXC70492.1"/>
    </source>
</evidence>
<proteinExistence type="predicted"/>
<organism evidence="2 3">
    <name type="scientific">Sphingomonas ginsenosidivorax</name>
    <dbReference type="NCBI Taxonomy" id="862135"/>
    <lineage>
        <taxon>Bacteria</taxon>
        <taxon>Pseudomonadati</taxon>
        <taxon>Pseudomonadota</taxon>
        <taxon>Alphaproteobacteria</taxon>
        <taxon>Sphingomonadales</taxon>
        <taxon>Sphingomonadaceae</taxon>
        <taxon>Sphingomonas</taxon>
    </lineage>
</organism>
<dbReference type="Gene3D" id="1.25.40.10">
    <property type="entry name" value="Tetratricopeptide repeat domain"/>
    <property type="match status" value="1"/>
</dbReference>
<feature type="chain" id="PRO_5023115926" description="Tetratricopeptide repeat protein" evidence="1">
    <location>
        <begin position="24"/>
        <end position="430"/>
    </location>
</feature>
<evidence type="ECO:0000313" key="3">
    <source>
        <dbReference type="Proteomes" id="UP000321250"/>
    </source>
</evidence>
<dbReference type="OrthoDB" id="7325958at2"/>
<accession>A0A5C6UCQ0</accession>
<protein>
    <recommendedName>
        <fullName evidence="4">Tetratricopeptide repeat protein</fullName>
    </recommendedName>
</protein>
<reference evidence="2 3" key="1">
    <citation type="journal article" date="2013" name="Antonie Van Leeuwenhoek">
        <title>Sphingomonas ginsenosidivorax sp. nov., with the ability to transform ginsenosides.</title>
        <authorList>
            <person name="Jin X.F."/>
            <person name="Kim J.K."/>
            <person name="Liu Q.M."/>
            <person name="Kang M.S."/>
            <person name="He D."/>
            <person name="Jin F.X."/>
            <person name="Kim S.C."/>
            <person name="Im W.T."/>
        </authorList>
    </citation>
    <scope>NUCLEOTIDE SEQUENCE [LARGE SCALE GENOMIC DNA]</scope>
    <source>
        <strain evidence="2 3">KHI67</strain>
    </source>
</reference>
<keyword evidence="3" id="KW-1185">Reference proteome</keyword>
<gene>
    <name evidence="2" type="ORF">FSB78_05720</name>
</gene>
<dbReference type="InterPro" id="IPR011990">
    <property type="entry name" value="TPR-like_helical_dom_sf"/>
</dbReference>
<dbReference type="Proteomes" id="UP000321250">
    <property type="component" value="Unassembled WGS sequence"/>
</dbReference>
<dbReference type="SUPFAM" id="SSF48452">
    <property type="entry name" value="TPR-like"/>
    <property type="match status" value="1"/>
</dbReference>
<feature type="signal peptide" evidence="1">
    <location>
        <begin position="1"/>
        <end position="23"/>
    </location>
</feature>
<evidence type="ECO:0000256" key="1">
    <source>
        <dbReference type="SAM" id="SignalP"/>
    </source>
</evidence>
<keyword evidence="1" id="KW-0732">Signal</keyword>
<comment type="caution">
    <text evidence="2">The sequence shown here is derived from an EMBL/GenBank/DDBJ whole genome shotgun (WGS) entry which is preliminary data.</text>
</comment>